<sequence length="118" mass="13355">MPLLHLKREDGLSGSIISSVLVFFFRACSTFMNDPSACPRDVSLSVKKEETGSEHGRLMGQLLSHQPRIPGKHTRQQQTSEGHLERRQRDPHLDLRLATTTGGRRQLPKKCLFIQRAP</sequence>
<feature type="region of interest" description="Disordered" evidence="1">
    <location>
        <begin position="65"/>
        <end position="104"/>
    </location>
</feature>
<feature type="compositionally biased region" description="Basic and acidic residues" evidence="1">
    <location>
        <begin position="82"/>
        <end position="95"/>
    </location>
</feature>
<proteinExistence type="predicted"/>
<name>A0A8D1FBV4_PIG</name>
<dbReference type="Ensembl" id="ENSSSCT00040081867.1">
    <property type="protein sequence ID" value="ENSSSCP00040035616.1"/>
    <property type="gene ID" value="ENSSSCG00040060201.1"/>
</dbReference>
<reference evidence="2" key="1">
    <citation type="submission" date="2025-05" db="UniProtKB">
        <authorList>
            <consortium name="Ensembl"/>
        </authorList>
    </citation>
    <scope>IDENTIFICATION</scope>
</reference>
<dbReference type="Ensembl" id="ENSSSCT00035094982.1">
    <property type="protein sequence ID" value="ENSSSCP00035039934.1"/>
    <property type="gene ID" value="ENSSSCG00035070295.1"/>
</dbReference>
<accession>A0A8D1FBV4</accession>
<evidence type="ECO:0000256" key="1">
    <source>
        <dbReference type="SAM" id="MobiDB-lite"/>
    </source>
</evidence>
<evidence type="ECO:0000313" key="2">
    <source>
        <dbReference type="Ensembl" id="ENSSSCP00040035616.1"/>
    </source>
</evidence>
<dbReference type="Proteomes" id="UP000694722">
    <property type="component" value="Unplaced"/>
</dbReference>
<evidence type="ECO:0000313" key="3">
    <source>
        <dbReference type="Proteomes" id="UP000694722"/>
    </source>
</evidence>
<dbReference type="Proteomes" id="UP000694720">
    <property type="component" value="Unplaced"/>
</dbReference>
<protein>
    <submittedName>
        <fullName evidence="2">Uncharacterized protein</fullName>
    </submittedName>
</protein>
<organism evidence="2 3">
    <name type="scientific">Sus scrofa</name>
    <name type="common">Pig</name>
    <dbReference type="NCBI Taxonomy" id="9823"/>
    <lineage>
        <taxon>Eukaryota</taxon>
        <taxon>Metazoa</taxon>
        <taxon>Chordata</taxon>
        <taxon>Craniata</taxon>
        <taxon>Vertebrata</taxon>
        <taxon>Euteleostomi</taxon>
        <taxon>Mammalia</taxon>
        <taxon>Eutheria</taxon>
        <taxon>Laurasiatheria</taxon>
        <taxon>Artiodactyla</taxon>
        <taxon>Suina</taxon>
        <taxon>Suidae</taxon>
        <taxon>Sus</taxon>
    </lineage>
</organism>
<dbReference type="AlphaFoldDB" id="A0A8D1FBV4"/>